<accession>A0ABV0ACR7</accession>
<evidence type="ECO:0000256" key="1">
    <source>
        <dbReference type="SAM" id="Phobius"/>
    </source>
</evidence>
<proteinExistence type="predicted"/>
<dbReference type="InterPro" id="IPR046548">
    <property type="entry name" value="DUF6804"/>
</dbReference>
<protein>
    <submittedName>
        <fullName evidence="2">DUF6804 family protein</fullName>
    </submittedName>
</protein>
<dbReference type="Proteomes" id="UP001416393">
    <property type="component" value="Unassembled WGS sequence"/>
</dbReference>
<feature type="transmembrane region" description="Helical" evidence="1">
    <location>
        <begin position="31"/>
        <end position="48"/>
    </location>
</feature>
<feature type="transmembrane region" description="Helical" evidence="1">
    <location>
        <begin position="7"/>
        <end position="25"/>
    </location>
</feature>
<organism evidence="2 3">
    <name type="scientific">Mariniflexile soesokkakense</name>
    <dbReference type="NCBI Taxonomy" id="1343160"/>
    <lineage>
        <taxon>Bacteria</taxon>
        <taxon>Pseudomonadati</taxon>
        <taxon>Bacteroidota</taxon>
        <taxon>Flavobacteriia</taxon>
        <taxon>Flavobacteriales</taxon>
        <taxon>Flavobacteriaceae</taxon>
        <taxon>Mariniflexile</taxon>
    </lineage>
</organism>
<sequence length="122" mass="14382">MKTTITYKIKLIAVICAFLLFLAVLKMPIEYYTLLRIIVFIGALLIITSLLKQTLWVIIFGIIAILFNPIIPVYLYLKAYWIPIDIISGILFLLILFFERPTKKIKKIEPTKQREFKRDKIY</sequence>
<keyword evidence="1" id="KW-0812">Transmembrane</keyword>
<feature type="transmembrane region" description="Helical" evidence="1">
    <location>
        <begin position="80"/>
        <end position="98"/>
    </location>
</feature>
<gene>
    <name evidence="2" type="ORF">VP395_08145</name>
</gene>
<evidence type="ECO:0000313" key="2">
    <source>
        <dbReference type="EMBL" id="MEN3323695.1"/>
    </source>
</evidence>
<keyword evidence="1" id="KW-1133">Transmembrane helix</keyword>
<dbReference type="RefSeq" id="WP_346241358.1">
    <property type="nucleotide sequence ID" value="NZ_JAZHYP010000003.1"/>
</dbReference>
<dbReference type="EMBL" id="JAZHYP010000003">
    <property type="protein sequence ID" value="MEN3323695.1"/>
    <property type="molecule type" value="Genomic_DNA"/>
</dbReference>
<evidence type="ECO:0000313" key="3">
    <source>
        <dbReference type="Proteomes" id="UP001416393"/>
    </source>
</evidence>
<keyword evidence="1" id="KW-0472">Membrane</keyword>
<feature type="transmembrane region" description="Helical" evidence="1">
    <location>
        <begin position="55"/>
        <end position="74"/>
    </location>
</feature>
<keyword evidence="3" id="KW-1185">Reference proteome</keyword>
<comment type="caution">
    <text evidence="2">The sequence shown here is derived from an EMBL/GenBank/DDBJ whole genome shotgun (WGS) entry which is preliminary data.</text>
</comment>
<dbReference type="Pfam" id="PF20619">
    <property type="entry name" value="DUF6804"/>
    <property type="match status" value="1"/>
</dbReference>
<reference evidence="2 3" key="1">
    <citation type="submission" date="2024-01" db="EMBL/GenBank/DDBJ databases">
        <title>Mariniflexile litorale sp. nov., isolated from the shallow sediments of the Sea of Japan.</title>
        <authorList>
            <person name="Romanenko L."/>
            <person name="Bystritskaya E."/>
            <person name="Isaeva M."/>
        </authorList>
    </citation>
    <scope>NUCLEOTIDE SEQUENCE [LARGE SCALE GENOMIC DNA]</scope>
    <source>
        <strain evidence="2 3">KCTC 32427</strain>
    </source>
</reference>
<name>A0ABV0ACR7_9FLAO</name>